<evidence type="ECO:0008006" key="6">
    <source>
        <dbReference type="Google" id="ProtNLM"/>
    </source>
</evidence>
<feature type="compositionally biased region" description="Basic and acidic residues" evidence="1">
    <location>
        <begin position="191"/>
        <end position="201"/>
    </location>
</feature>
<feature type="compositionally biased region" description="Gly residues" evidence="1">
    <location>
        <begin position="640"/>
        <end position="649"/>
    </location>
</feature>
<dbReference type="InterPro" id="IPR014710">
    <property type="entry name" value="RmlC-like_jellyroll"/>
</dbReference>
<protein>
    <recommendedName>
        <fullName evidence="6">Cyclic nucleotide-binding domain-containing protein</fullName>
    </recommendedName>
</protein>
<evidence type="ECO:0000313" key="5">
    <source>
        <dbReference type="Proteomes" id="UP001190700"/>
    </source>
</evidence>
<feature type="region of interest" description="Disordered" evidence="1">
    <location>
        <begin position="173"/>
        <end position="202"/>
    </location>
</feature>
<feature type="compositionally biased region" description="Basic and acidic residues" evidence="1">
    <location>
        <begin position="651"/>
        <end position="662"/>
    </location>
</feature>
<feature type="region of interest" description="Disordered" evidence="1">
    <location>
        <begin position="302"/>
        <end position="333"/>
    </location>
</feature>
<dbReference type="InterPro" id="IPR000595">
    <property type="entry name" value="cNMP-bd_dom"/>
</dbReference>
<gene>
    <name evidence="4" type="ORF">CYMTET_17173</name>
</gene>
<feature type="compositionally biased region" description="Basic and acidic residues" evidence="1">
    <location>
        <begin position="228"/>
        <end position="241"/>
    </location>
</feature>
<feature type="region of interest" description="Disordered" evidence="1">
    <location>
        <begin position="630"/>
        <end position="670"/>
    </location>
</feature>
<comment type="caution">
    <text evidence="4">The sequence shown here is derived from an EMBL/GenBank/DDBJ whole genome shotgun (WGS) entry which is preliminary data.</text>
</comment>
<feature type="domain" description="Cyclic nucleotide-binding" evidence="3">
    <location>
        <begin position="535"/>
        <end position="623"/>
    </location>
</feature>
<keyword evidence="5" id="KW-1185">Reference proteome</keyword>
<dbReference type="Proteomes" id="UP001190700">
    <property type="component" value="Unassembled WGS sequence"/>
</dbReference>
<dbReference type="PROSITE" id="PS50042">
    <property type="entry name" value="CNMP_BINDING_3"/>
    <property type="match status" value="1"/>
</dbReference>
<feature type="region of interest" description="Disordered" evidence="1">
    <location>
        <begin position="842"/>
        <end position="888"/>
    </location>
</feature>
<evidence type="ECO:0000259" key="3">
    <source>
        <dbReference type="PROSITE" id="PS50042"/>
    </source>
</evidence>
<sequence length="922" mass="100994">MLDGDSPFPTFRGKYLKEWLLGWREQWERELLQGHNPRECWLEATHPDFIRQYYLNVATLECTWRRPERGKLIHMLEAEEQVPCPPTPKRASQHMANPLINPMIASFLDRTDTFQRNAASHKLDKAALNSFHESTNAVMSPQVSSSLSLSNIRPHKLFSKNASDLSQAIRNPMFGASEDDSSPPPTQLEHVPGDEPKRKSLSESIGDAVEKAYTVLRSPTMLPKRLSSTREGHEDGEPHTRTRAMTRFDRMVNIMNQEPPKLKQEEVPVTRLSTLENIALNAREKTGFWRWGFKAKPKIRRGQSSRVRVSQLSSQSKFGGPSTKAKSPGMSCDADSATLNGGNTWSTFEMRDALASVPMLRDLPSSVLSQLGRFVTVERLATGEAVLPDIGDRVEANHSLYIVWEGTVTIMEDWNPVKTLYAKDLLSWSILKEMTHKAEGEVGRLSTMGCSSTSGFVTLLKVESTHFLEALLGNLVRSSDLPPCSVPWDPAASHFRPTGYAPKGTARALSGSDADVIAHLLAVKSLHPVKECSFLEDMLERRMFKAKEIIVKRGDPLTGLWMVVNGHISVMCQTLRLSALKPWSYFGERSLRRGDICTSQVDIQAETAVTCVVLDKDLYDREMSIHRLVSPIDSRSSSGSGSGGGGGSAEGRVDGSPRHSVAEPRYSGGCAEDEDWQGCSLLRKRIKELTRPLCEPKVQALIGQVDGSTLVREHCAAAWEGSAAAGISQCGVEDSSIAIDSKSIVSVSEVHEPLALYVLNATTGVEASGLRKNPFKYSRDAAGDPATPRSSGHLEHPTKSSSTAAGSYFAQVELQHGQTKLGESFTAEKQLSYLNTARASSSSTEGQVGAAAPPSALTPQTSSLPVHPHCRDPLTKPSSESKYPLGSATEIESSTRAPQSLQLCAGRCAEAAQERQHIFLGF</sequence>
<dbReference type="PROSITE" id="PS50020">
    <property type="entry name" value="WW_DOMAIN_2"/>
    <property type="match status" value="1"/>
</dbReference>
<reference evidence="4 5" key="1">
    <citation type="journal article" date="2015" name="Genome Biol. Evol.">
        <title>Comparative Genomics of a Bacterivorous Green Alga Reveals Evolutionary Causalities and Consequences of Phago-Mixotrophic Mode of Nutrition.</title>
        <authorList>
            <person name="Burns J.A."/>
            <person name="Paasch A."/>
            <person name="Narechania A."/>
            <person name="Kim E."/>
        </authorList>
    </citation>
    <scope>NUCLEOTIDE SEQUENCE [LARGE SCALE GENOMIC DNA]</scope>
    <source>
        <strain evidence="4 5">PLY_AMNH</strain>
    </source>
</reference>
<evidence type="ECO:0000256" key="1">
    <source>
        <dbReference type="SAM" id="MobiDB-lite"/>
    </source>
</evidence>
<evidence type="ECO:0000259" key="2">
    <source>
        <dbReference type="PROSITE" id="PS50020"/>
    </source>
</evidence>
<dbReference type="CDD" id="cd00038">
    <property type="entry name" value="CAP_ED"/>
    <property type="match status" value="1"/>
</dbReference>
<dbReference type="Gene3D" id="2.60.120.10">
    <property type="entry name" value="Jelly Rolls"/>
    <property type="match status" value="1"/>
</dbReference>
<dbReference type="AlphaFoldDB" id="A0AAE0L778"/>
<feature type="region of interest" description="Disordered" evidence="1">
    <location>
        <begin position="219"/>
        <end position="241"/>
    </location>
</feature>
<feature type="domain" description="WW" evidence="2">
    <location>
        <begin position="41"/>
        <end position="69"/>
    </location>
</feature>
<dbReference type="InterPro" id="IPR018490">
    <property type="entry name" value="cNMP-bd_dom_sf"/>
</dbReference>
<feature type="region of interest" description="Disordered" evidence="1">
    <location>
        <begin position="776"/>
        <end position="802"/>
    </location>
</feature>
<evidence type="ECO:0000313" key="4">
    <source>
        <dbReference type="EMBL" id="KAK3274651.1"/>
    </source>
</evidence>
<dbReference type="SUPFAM" id="SSF51206">
    <property type="entry name" value="cAMP-binding domain-like"/>
    <property type="match status" value="2"/>
</dbReference>
<dbReference type="InterPro" id="IPR001202">
    <property type="entry name" value="WW_dom"/>
</dbReference>
<organism evidence="4 5">
    <name type="scientific">Cymbomonas tetramitiformis</name>
    <dbReference type="NCBI Taxonomy" id="36881"/>
    <lineage>
        <taxon>Eukaryota</taxon>
        <taxon>Viridiplantae</taxon>
        <taxon>Chlorophyta</taxon>
        <taxon>Pyramimonadophyceae</taxon>
        <taxon>Pyramimonadales</taxon>
        <taxon>Pyramimonadaceae</taxon>
        <taxon>Cymbomonas</taxon>
    </lineage>
</organism>
<dbReference type="Pfam" id="PF00027">
    <property type="entry name" value="cNMP_binding"/>
    <property type="match status" value="1"/>
</dbReference>
<feature type="compositionally biased region" description="Low complexity" evidence="1">
    <location>
        <begin position="304"/>
        <end position="316"/>
    </location>
</feature>
<dbReference type="EMBL" id="LGRX02007604">
    <property type="protein sequence ID" value="KAK3274651.1"/>
    <property type="molecule type" value="Genomic_DNA"/>
</dbReference>
<accession>A0AAE0L778</accession>
<proteinExistence type="predicted"/>
<name>A0AAE0L778_9CHLO</name>